<keyword evidence="2" id="KW-1185">Reference proteome</keyword>
<organism evidence="1 2">
    <name type="scientific">Quercus suber</name>
    <name type="common">Cork oak</name>
    <dbReference type="NCBI Taxonomy" id="58331"/>
    <lineage>
        <taxon>Eukaryota</taxon>
        <taxon>Viridiplantae</taxon>
        <taxon>Streptophyta</taxon>
        <taxon>Embryophyta</taxon>
        <taxon>Tracheophyta</taxon>
        <taxon>Spermatophyta</taxon>
        <taxon>Magnoliopsida</taxon>
        <taxon>eudicotyledons</taxon>
        <taxon>Gunneridae</taxon>
        <taxon>Pentapetalae</taxon>
        <taxon>rosids</taxon>
        <taxon>fabids</taxon>
        <taxon>Fagales</taxon>
        <taxon>Fagaceae</taxon>
        <taxon>Quercus</taxon>
    </lineage>
</organism>
<sequence>MREKKRQKLEQNNHLIRRFSTKEIMRNEKFMGSYNPYRVIVHIHVFIDDSALFLRTWCDALIIENM</sequence>
<accession>A0AAW0KVZ2</accession>
<comment type="caution">
    <text evidence="1">The sequence shown here is derived from an EMBL/GenBank/DDBJ whole genome shotgun (WGS) entry which is preliminary data.</text>
</comment>
<evidence type="ECO:0000313" key="2">
    <source>
        <dbReference type="Proteomes" id="UP000237347"/>
    </source>
</evidence>
<gene>
    <name evidence="1" type="ORF">CFP56_012619</name>
</gene>
<dbReference type="Proteomes" id="UP000237347">
    <property type="component" value="Unassembled WGS sequence"/>
</dbReference>
<dbReference type="EMBL" id="PKMF04000205">
    <property type="protein sequence ID" value="KAK7843382.1"/>
    <property type="molecule type" value="Genomic_DNA"/>
</dbReference>
<proteinExistence type="predicted"/>
<name>A0AAW0KVZ2_QUESU</name>
<evidence type="ECO:0000313" key="1">
    <source>
        <dbReference type="EMBL" id="KAK7843382.1"/>
    </source>
</evidence>
<protein>
    <submittedName>
        <fullName evidence="1">Uncharacterized protein</fullName>
    </submittedName>
</protein>
<dbReference type="AlphaFoldDB" id="A0AAW0KVZ2"/>
<reference evidence="1 2" key="1">
    <citation type="journal article" date="2018" name="Sci. Data">
        <title>The draft genome sequence of cork oak.</title>
        <authorList>
            <person name="Ramos A.M."/>
            <person name="Usie A."/>
            <person name="Barbosa P."/>
            <person name="Barros P.M."/>
            <person name="Capote T."/>
            <person name="Chaves I."/>
            <person name="Simoes F."/>
            <person name="Abreu I."/>
            <person name="Carrasquinho I."/>
            <person name="Faro C."/>
            <person name="Guimaraes J.B."/>
            <person name="Mendonca D."/>
            <person name="Nobrega F."/>
            <person name="Rodrigues L."/>
            <person name="Saibo N.J.M."/>
            <person name="Varela M.C."/>
            <person name="Egas C."/>
            <person name="Matos J."/>
            <person name="Miguel C.M."/>
            <person name="Oliveira M.M."/>
            <person name="Ricardo C.P."/>
            <person name="Goncalves S."/>
        </authorList>
    </citation>
    <scope>NUCLEOTIDE SEQUENCE [LARGE SCALE GENOMIC DNA]</scope>
    <source>
        <strain evidence="2">cv. HL8</strain>
    </source>
</reference>